<keyword evidence="8" id="KW-1015">Disulfide bond</keyword>
<dbReference type="GO" id="GO:0005615">
    <property type="term" value="C:extracellular space"/>
    <property type="evidence" value="ECO:0007669"/>
    <property type="project" value="InterPro"/>
</dbReference>
<keyword evidence="9" id="KW-0325">Glycoprotein</keyword>
<keyword evidence="5" id="KW-0732">Signal</keyword>
<evidence type="ECO:0000313" key="12">
    <source>
        <dbReference type="Proteomes" id="UP000694553"/>
    </source>
</evidence>
<keyword evidence="4" id="KW-0646">Protease inhibitor</keyword>
<comment type="similarity">
    <text evidence="2">Belongs to the protease inhibitor I39 (alpha-2-macroglobulin) family.</text>
</comment>
<dbReference type="Gene3D" id="2.60.40.1940">
    <property type="match status" value="1"/>
</dbReference>
<dbReference type="Pfam" id="PF00207">
    <property type="entry name" value="A2M"/>
    <property type="match status" value="1"/>
</dbReference>
<dbReference type="PANTHER" id="PTHR11412">
    <property type="entry name" value="MACROGLOBULIN / COMPLEMENT"/>
    <property type="match status" value="1"/>
</dbReference>
<evidence type="ECO:0000313" key="11">
    <source>
        <dbReference type="Ensembl" id="ENSCMUP00000020224.2"/>
    </source>
</evidence>
<gene>
    <name evidence="11" type="primary">LOC116439424</name>
</gene>
<dbReference type="SMART" id="SM01360">
    <property type="entry name" value="A2M"/>
    <property type="match status" value="1"/>
</dbReference>
<evidence type="ECO:0000256" key="5">
    <source>
        <dbReference type="ARBA" id="ARBA00022729"/>
    </source>
</evidence>
<reference evidence="11" key="3">
    <citation type="submission" date="2025-09" db="UniProtKB">
        <authorList>
            <consortium name="Ensembl"/>
        </authorList>
    </citation>
    <scope>IDENTIFICATION</scope>
</reference>
<keyword evidence="7" id="KW-0882">Thioester bond</keyword>
<evidence type="ECO:0000256" key="4">
    <source>
        <dbReference type="ARBA" id="ARBA00022690"/>
    </source>
</evidence>
<dbReference type="GO" id="GO:0004867">
    <property type="term" value="F:serine-type endopeptidase inhibitor activity"/>
    <property type="evidence" value="ECO:0007669"/>
    <property type="project" value="UniProtKB-KW"/>
</dbReference>
<dbReference type="Gene3D" id="2.60.40.1930">
    <property type="match status" value="2"/>
</dbReference>
<keyword evidence="3" id="KW-0964">Secreted</keyword>
<evidence type="ECO:0000256" key="9">
    <source>
        <dbReference type="ARBA" id="ARBA00023180"/>
    </source>
</evidence>
<dbReference type="InterPro" id="IPR009048">
    <property type="entry name" value="A-macroglobulin_rcpt-bd"/>
</dbReference>
<dbReference type="PROSITE" id="PS00477">
    <property type="entry name" value="ALPHA_2_MACROGLOBULIN"/>
    <property type="match status" value="1"/>
</dbReference>
<protein>
    <submittedName>
        <fullName evidence="11">Uncharacterized protein</fullName>
    </submittedName>
</protein>
<reference evidence="11" key="2">
    <citation type="submission" date="2025-08" db="UniProtKB">
        <authorList>
            <consortium name="Ensembl"/>
        </authorList>
    </citation>
    <scope>IDENTIFICATION</scope>
</reference>
<evidence type="ECO:0000256" key="6">
    <source>
        <dbReference type="ARBA" id="ARBA00022900"/>
    </source>
</evidence>
<dbReference type="SUPFAM" id="SSF81296">
    <property type="entry name" value="E set domains"/>
    <property type="match status" value="1"/>
</dbReference>
<proteinExistence type="inferred from homology"/>
<comment type="subunit">
    <text evidence="10">Homotetramer; disulfide-linked.</text>
</comment>
<dbReference type="Gene3D" id="2.20.130.20">
    <property type="match status" value="1"/>
</dbReference>
<evidence type="ECO:0000256" key="3">
    <source>
        <dbReference type="ARBA" id="ARBA00022525"/>
    </source>
</evidence>
<keyword evidence="6" id="KW-0722">Serine protease inhibitor</keyword>
<dbReference type="InterPro" id="IPR014756">
    <property type="entry name" value="Ig_E-set"/>
</dbReference>
<dbReference type="PANTHER" id="PTHR11412:SF165">
    <property type="entry name" value="ALPHA-2-MACROGLOBULIN"/>
    <property type="match status" value="1"/>
</dbReference>
<dbReference type="InterPro" id="IPR041555">
    <property type="entry name" value="MG3"/>
</dbReference>
<dbReference type="InterPro" id="IPR040839">
    <property type="entry name" value="MG4"/>
</dbReference>
<dbReference type="SUPFAM" id="SSF48239">
    <property type="entry name" value="Terpenoid cyclases/Protein prenyltransferases"/>
    <property type="match status" value="1"/>
</dbReference>
<dbReference type="Pfam" id="PF01835">
    <property type="entry name" value="MG2"/>
    <property type="match status" value="1"/>
</dbReference>
<dbReference type="Pfam" id="PF07677">
    <property type="entry name" value="A2M_recep"/>
    <property type="match status" value="1"/>
</dbReference>
<dbReference type="InterPro" id="IPR001599">
    <property type="entry name" value="Macroglobln_a2"/>
</dbReference>
<dbReference type="Pfam" id="PF07678">
    <property type="entry name" value="TED_complement"/>
    <property type="match status" value="1"/>
</dbReference>
<accession>A0A8U7M2J6</accession>
<dbReference type="SMART" id="SM01361">
    <property type="entry name" value="A2M_recep"/>
    <property type="match status" value="1"/>
</dbReference>
<reference evidence="12" key="1">
    <citation type="submission" date="2019-10" db="EMBL/GenBank/DDBJ databases">
        <title>Corvus moneduloides (New Caledonian crow) genome, bCorMon1, primary haplotype.</title>
        <authorList>
            <person name="Rutz C."/>
            <person name="Fungtammasan C."/>
            <person name="Mountcastle J."/>
            <person name="Formenti G."/>
            <person name="Chow W."/>
            <person name="Howe K."/>
            <person name="Steele M.P."/>
            <person name="Fernandes J."/>
            <person name="Gilbert M.T.P."/>
            <person name="Fedrigo O."/>
            <person name="Jarvis E.D."/>
            <person name="Gemmell N."/>
        </authorList>
    </citation>
    <scope>NUCLEOTIDE SEQUENCE [LARGE SCALE GENOMIC DNA]</scope>
</reference>
<evidence type="ECO:0000256" key="10">
    <source>
        <dbReference type="ARBA" id="ARBA00038769"/>
    </source>
</evidence>
<name>A0A8C3H1I0_CORMO</name>
<dbReference type="SMART" id="SM01359">
    <property type="entry name" value="A2M_N_2"/>
    <property type="match status" value="1"/>
</dbReference>
<dbReference type="InterPro" id="IPR008930">
    <property type="entry name" value="Terpenoid_cyclase/PrenylTrfase"/>
</dbReference>
<dbReference type="Pfam" id="PF07703">
    <property type="entry name" value="A2M_BRD"/>
    <property type="match status" value="1"/>
</dbReference>
<evidence type="ECO:0000256" key="2">
    <source>
        <dbReference type="ARBA" id="ARBA00010952"/>
    </source>
</evidence>
<dbReference type="Gene3D" id="2.60.40.10">
    <property type="entry name" value="Immunoglobulins"/>
    <property type="match status" value="2"/>
</dbReference>
<dbReference type="InterPro" id="IPR041813">
    <property type="entry name" value="A2M_TED"/>
</dbReference>
<dbReference type="SUPFAM" id="SSF49410">
    <property type="entry name" value="Alpha-macroglobulin receptor domain"/>
    <property type="match status" value="1"/>
</dbReference>
<dbReference type="InterPro" id="IPR011626">
    <property type="entry name" value="Alpha-macroglobulin_TED"/>
</dbReference>
<dbReference type="CDD" id="cd02897">
    <property type="entry name" value="A2M_2"/>
    <property type="match status" value="1"/>
</dbReference>
<dbReference type="FunFam" id="2.60.40.1930:FF:000002">
    <property type="entry name" value="PZP, alpha-2-macroglobulin like"/>
    <property type="match status" value="1"/>
</dbReference>
<dbReference type="FunFam" id="2.60.40.10:FF:000312">
    <property type="entry name" value="Alpha-2-macroglobulin like 1"/>
    <property type="match status" value="1"/>
</dbReference>
<comment type="subcellular location">
    <subcellularLocation>
        <location evidence="1">Secreted</location>
    </subcellularLocation>
</comment>
<sequence length="1521" mass="168670">MGPGPQPLSPPAPGLFAESSYKEADRAQSGGELQGAGKQQHCLALHDLLCTMGKDKLPSKPNIFLLLLFFLPGNTPLNTEPQYMVLVPFLIHTNSHEKICIQLTHLNESVTLSATLEHLGENRSLIDDVVSEKDMFTCIPFSLPKSNSTAVAFLTVTVTGDTLQFKSRKSVLVKNSESLVFVQTDKPIYKPGQTVQFRIVSLDTNFYPLNEKFPFVYIQDPQRNRVYQWQGVELETGFTQLSFPLTSDPIQGSYKIVVQKSFSSHVEHSFSVEEFVLSRFEVLVKVPKMITIKDNELPVSVCGLYTYGKPVPGLVNVQVCRKYSQAASSCYGKETESVCEEFTRQADAHGCISIVARTKVFQLLRKEYEMSIEVQGKITEDGTGIEMTGTGSCGITSTMSSISFDLLDNVYKPGIPLFGRVKLVDGTDAPLANETIVITVGGNRYKGNYTTDEQGQSWFSIDTTSFTELSLEIRADHKPELNCYDSDWMTPSYEHATRRVTRSYSLSKSFLKIEPKPETLSCGSSTEVQVHYIFTPEAIGEQKKIVIYYLVMAKGQIILADTHDLTVNPGDAYGTFRLTFPVEAAIAPVAQMLVYTTSPSGEVIASSEDFQVEMCLPNKVRLSFAPKEGLPASDTHLRLHASPRSLCALHAVDKSVLLMKPENELSPSSVYHLLPLKESRGYSFMDYYLEEDNVNPCVSLDNLFLNGFLYVPISSDGEGDAYNILKELGLKVFTSSKIHKPELCEHYPEHIMERISTMNLHGELSYVLTEGTIDDDPIETVRKYFPETWVWDIVSVNSEGKADLEVTIPDTITEWKANAFCTSADAGFGLSPTVSLRAFQPFFVELTMPYSVVRGESFTLKATVFNYLPACIRVSVSLAESTDFLAVSVGKQEESYCICVNERKTVAWAVTPRSLGQVEFSVTTEALQNQQPCGNAIVETPEKGRKDTVIRQLLVEPEGTEVETTYNSVLCASEKSVSDTVSLALPTTVVDGSARAYFSVLGDIMGTAMQNLHQLLQMPFGCGEQNMVLFAPNIYVLDYLNKTGQLSEEVKSKATGYLVSGYQRQLKYKHWDGSYSTFGPRYGKVGNTWLTAFVLKSFAQARHHIFIEEKHIQDALIWLSQKQKENGCFRSSGALLNNAMKGGVNDEVTLAAYITIALLEIPLPVTHSVVRNALFCLETAANQKENHVYTKALLAYAFALAGNREKRKALLDSLEKEAVSKDGSVHWQRPGKEPEADLPYYRSRAPSAEVEMTAYVLLAHLTSQPAPAQEELAFASLIAKWISSQQNPNGGFSSTQDTVVALQALSLYGAVTYAKSGAASTVALRSGGDFQQEFQVDASNRLLLQRVPLPQVPGQYSVEVSGEGCVYLQTSLRYNVQPTQEEAPFMLHVYTVPETCEDSKAHKVFDIGINVSYTGERNGSNMVIVDVKMLSGFVPLKSSVRKLEGHPVIERTELNTNHVLLYLEKLGRETLSFSFTVERDIPVQGLKPAQVKVYDYYETDEFATQEYSAPCTTEEVNQGND</sequence>
<dbReference type="InterPro" id="IPR019742">
    <property type="entry name" value="MacrogloblnA2_CS"/>
</dbReference>
<dbReference type="Gene3D" id="2.60.120.1540">
    <property type="match status" value="1"/>
</dbReference>
<accession>A0A8C3H1I0</accession>
<dbReference type="InterPro" id="IPR050473">
    <property type="entry name" value="A2M/Complement_sys"/>
</dbReference>
<dbReference type="Proteomes" id="UP000694553">
    <property type="component" value="Unassembled WGS sequence"/>
</dbReference>
<dbReference type="InterPro" id="IPR011625">
    <property type="entry name" value="A2M_N_BRD"/>
</dbReference>
<dbReference type="Gene3D" id="2.60.40.690">
    <property type="entry name" value="Alpha-macroglobulin, receptor-binding domain"/>
    <property type="match status" value="1"/>
</dbReference>
<evidence type="ECO:0000256" key="1">
    <source>
        <dbReference type="ARBA" id="ARBA00004613"/>
    </source>
</evidence>
<dbReference type="FunFam" id="1.50.10.20:FF:000001">
    <property type="entry name" value="CD109 isoform 1"/>
    <property type="match status" value="1"/>
</dbReference>
<dbReference type="Ensembl" id="ENSCMUT00000021721.2">
    <property type="protein sequence ID" value="ENSCMUP00000020224.2"/>
    <property type="gene ID" value="ENSCMUG00000012472.2"/>
</dbReference>
<dbReference type="FunFam" id="2.60.40.1930:FF:000001">
    <property type="entry name" value="CD109 isoform 3"/>
    <property type="match status" value="1"/>
</dbReference>
<dbReference type="InterPro" id="IPR013783">
    <property type="entry name" value="Ig-like_fold"/>
</dbReference>
<organism evidence="11 12">
    <name type="scientific">Corvus moneduloides</name>
    <name type="common">New Caledonian crow</name>
    <dbReference type="NCBI Taxonomy" id="1196302"/>
    <lineage>
        <taxon>Eukaryota</taxon>
        <taxon>Metazoa</taxon>
        <taxon>Chordata</taxon>
        <taxon>Craniata</taxon>
        <taxon>Vertebrata</taxon>
        <taxon>Euteleostomi</taxon>
        <taxon>Archelosauria</taxon>
        <taxon>Archosauria</taxon>
        <taxon>Dinosauria</taxon>
        <taxon>Saurischia</taxon>
        <taxon>Theropoda</taxon>
        <taxon>Coelurosauria</taxon>
        <taxon>Aves</taxon>
        <taxon>Neognathae</taxon>
        <taxon>Neoaves</taxon>
        <taxon>Telluraves</taxon>
        <taxon>Australaves</taxon>
        <taxon>Passeriformes</taxon>
        <taxon>Corvoidea</taxon>
        <taxon>Corvidae</taxon>
        <taxon>Corvus</taxon>
    </lineage>
</organism>
<keyword evidence="12" id="KW-1185">Reference proteome</keyword>
<evidence type="ECO:0000256" key="8">
    <source>
        <dbReference type="ARBA" id="ARBA00023157"/>
    </source>
</evidence>
<evidence type="ECO:0000256" key="7">
    <source>
        <dbReference type="ARBA" id="ARBA00022966"/>
    </source>
</evidence>
<dbReference type="InterPro" id="IPR047565">
    <property type="entry name" value="Alpha-macroglob_thiol-ester_cl"/>
</dbReference>
<dbReference type="Pfam" id="PF17789">
    <property type="entry name" value="MG4"/>
    <property type="match status" value="1"/>
</dbReference>
<dbReference type="OMA" id="HVNRTEV"/>
<dbReference type="InterPro" id="IPR036595">
    <property type="entry name" value="A-macroglobulin_rcpt-bd_sf"/>
</dbReference>
<dbReference type="Pfam" id="PF17791">
    <property type="entry name" value="MG3"/>
    <property type="match status" value="1"/>
</dbReference>
<dbReference type="InterPro" id="IPR002890">
    <property type="entry name" value="MG2"/>
</dbReference>
<dbReference type="SMART" id="SM01419">
    <property type="entry name" value="Thiol-ester_cl"/>
    <property type="match status" value="1"/>
</dbReference>
<dbReference type="Gene3D" id="1.50.10.20">
    <property type="match status" value="1"/>
</dbReference>